<reference evidence="3 4" key="1">
    <citation type="submission" date="2024-09" db="EMBL/GenBank/DDBJ databases">
        <title>Chromosome-scale assembly of Riccia fluitans.</title>
        <authorList>
            <person name="Paukszto L."/>
            <person name="Sawicki J."/>
            <person name="Karawczyk K."/>
            <person name="Piernik-Szablinska J."/>
            <person name="Szczecinska M."/>
            <person name="Mazdziarz M."/>
        </authorList>
    </citation>
    <scope>NUCLEOTIDE SEQUENCE [LARGE SCALE GENOMIC DNA]</scope>
    <source>
        <strain evidence="3">Rf_01</strain>
        <tissue evidence="3">Aerial parts of the thallus</tissue>
    </source>
</reference>
<sequence>MAFSGRMVSVLFVLLAVVLTVGSNGVLARDTLASASAPAPKPVSGAGTILPGLLIPALMALASLLLGRQ</sequence>
<keyword evidence="1" id="KW-0472">Membrane</keyword>
<dbReference type="EMBL" id="JBHFFA010000004">
    <property type="protein sequence ID" value="KAL2629176.1"/>
    <property type="molecule type" value="Genomic_DNA"/>
</dbReference>
<keyword evidence="2" id="KW-0732">Signal</keyword>
<keyword evidence="1" id="KW-1133">Transmembrane helix</keyword>
<name>A0ABD1YEG8_9MARC</name>
<proteinExistence type="predicted"/>
<evidence type="ECO:0000313" key="3">
    <source>
        <dbReference type="EMBL" id="KAL2629176.1"/>
    </source>
</evidence>
<feature type="transmembrane region" description="Helical" evidence="1">
    <location>
        <begin position="44"/>
        <end position="66"/>
    </location>
</feature>
<dbReference type="Proteomes" id="UP001605036">
    <property type="component" value="Unassembled WGS sequence"/>
</dbReference>
<accession>A0ABD1YEG8</accession>
<keyword evidence="1" id="KW-0812">Transmembrane</keyword>
<evidence type="ECO:0000313" key="4">
    <source>
        <dbReference type="Proteomes" id="UP001605036"/>
    </source>
</evidence>
<feature type="chain" id="PRO_5044755084" evidence="2">
    <location>
        <begin position="29"/>
        <end position="69"/>
    </location>
</feature>
<evidence type="ECO:0000256" key="1">
    <source>
        <dbReference type="SAM" id="Phobius"/>
    </source>
</evidence>
<gene>
    <name evidence="3" type="ORF">R1flu_013862</name>
</gene>
<feature type="signal peptide" evidence="2">
    <location>
        <begin position="1"/>
        <end position="28"/>
    </location>
</feature>
<dbReference type="AlphaFoldDB" id="A0ABD1YEG8"/>
<keyword evidence="4" id="KW-1185">Reference proteome</keyword>
<comment type="caution">
    <text evidence="3">The sequence shown here is derived from an EMBL/GenBank/DDBJ whole genome shotgun (WGS) entry which is preliminary data.</text>
</comment>
<protein>
    <submittedName>
        <fullName evidence="3">Uncharacterized protein</fullName>
    </submittedName>
</protein>
<evidence type="ECO:0000256" key="2">
    <source>
        <dbReference type="SAM" id="SignalP"/>
    </source>
</evidence>
<organism evidence="3 4">
    <name type="scientific">Riccia fluitans</name>
    <dbReference type="NCBI Taxonomy" id="41844"/>
    <lineage>
        <taxon>Eukaryota</taxon>
        <taxon>Viridiplantae</taxon>
        <taxon>Streptophyta</taxon>
        <taxon>Embryophyta</taxon>
        <taxon>Marchantiophyta</taxon>
        <taxon>Marchantiopsida</taxon>
        <taxon>Marchantiidae</taxon>
        <taxon>Marchantiales</taxon>
        <taxon>Ricciaceae</taxon>
        <taxon>Riccia</taxon>
    </lineage>
</organism>